<name>A0A6A4RM93_SCOMX</name>
<protein>
    <submittedName>
        <fullName evidence="2">Uncharacterized protein</fullName>
    </submittedName>
</protein>
<comment type="caution">
    <text evidence="2">The sequence shown here is derived from an EMBL/GenBank/DDBJ whole genome shotgun (WGS) entry which is preliminary data.</text>
</comment>
<dbReference type="AlphaFoldDB" id="A0A6A4RM93"/>
<dbReference type="Proteomes" id="UP000438429">
    <property type="component" value="Unassembled WGS sequence"/>
</dbReference>
<sequence length="109" mass="12026">MSSLHICFKFIHSFINYQPRSAERTLLSPSELANAKSGFFSLSYNSSGGSSGPGPRAPRSRDAGVSSFRDCDEDPEGLVLKVNPEISGKPLVILLKKKKKKKKKKMKIK</sequence>
<evidence type="ECO:0000313" key="3">
    <source>
        <dbReference type="Proteomes" id="UP000438429"/>
    </source>
</evidence>
<gene>
    <name evidence="2" type="ORF">F2P81_024954</name>
</gene>
<reference evidence="2 3" key="1">
    <citation type="submission" date="2019-06" db="EMBL/GenBank/DDBJ databases">
        <title>Draft genomes of female and male turbot (Scophthalmus maximus).</title>
        <authorList>
            <person name="Xu H."/>
            <person name="Xu X.-W."/>
            <person name="Shao C."/>
            <person name="Chen S."/>
        </authorList>
    </citation>
    <scope>NUCLEOTIDE SEQUENCE [LARGE SCALE GENOMIC DNA]</scope>
    <source>
        <strain evidence="2">Ysfricsl-2016a</strain>
        <tissue evidence="2">Blood</tissue>
    </source>
</reference>
<organism evidence="2 3">
    <name type="scientific">Scophthalmus maximus</name>
    <name type="common">Turbot</name>
    <name type="synonym">Psetta maxima</name>
    <dbReference type="NCBI Taxonomy" id="52904"/>
    <lineage>
        <taxon>Eukaryota</taxon>
        <taxon>Metazoa</taxon>
        <taxon>Chordata</taxon>
        <taxon>Craniata</taxon>
        <taxon>Vertebrata</taxon>
        <taxon>Euteleostomi</taxon>
        <taxon>Actinopterygii</taxon>
        <taxon>Neopterygii</taxon>
        <taxon>Teleostei</taxon>
        <taxon>Neoteleostei</taxon>
        <taxon>Acanthomorphata</taxon>
        <taxon>Carangaria</taxon>
        <taxon>Pleuronectiformes</taxon>
        <taxon>Pleuronectoidei</taxon>
        <taxon>Scophthalmidae</taxon>
        <taxon>Scophthalmus</taxon>
    </lineage>
</organism>
<evidence type="ECO:0000313" key="2">
    <source>
        <dbReference type="EMBL" id="KAF0022973.1"/>
    </source>
</evidence>
<feature type="region of interest" description="Disordered" evidence="1">
    <location>
        <begin position="46"/>
        <end position="71"/>
    </location>
</feature>
<accession>A0A6A4RM93</accession>
<dbReference type="EMBL" id="VEVO01000023">
    <property type="protein sequence ID" value="KAF0022973.1"/>
    <property type="molecule type" value="Genomic_DNA"/>
</dbReference>
<proteinExistence type="predicted"/>
<evidence type="ECO:0000256" key="1">
    <source>
        <dbReference type="SAM" id="MobiDB-lite"/>
    </source>
</evidence>